<keyword evidence="5" id="KW-1185">Reference proteome</keyword>
<protein>
    <recommendedName>
        <fullName evidence="3">NAD glycohydrolase translocation F5/8 type C domain-containing protein</fullName>
    </recommendedName>
</protein>
<sequence length="243" mass="25693">MPFVPGPPTPPGGRAAPRGPWWPWALGVAAVVLTAGLGAVLLLGGSEGDEDVPAAQSPVASDSPTTDQDGSPDATGTDGPVEQPDEVEDLAAETSVQVPAVAPASRDRDNKPVDFEAANLIDDDPRTAWRMPGDGTGQILTFDLGDEVVLTEVGLVNGYAKIDGEDDWYRGNRRITAVQWEFDDGTRITQQLSPLPNMQTHSIGPVRTRTVRLHLLEVSAPGRGDNGRDFTAISEVRLTGARG</sequence>
<accession>A0A939BZR5</accession>
<dbReference type="SUPFAM" id="SSF49785">
    <property type="entry name" value="Galactose-binding domain-like"/>
    <property type="match status" value="1"/>
</dbReference>
<proteinExistence type="predicted"/>
<evidence type="ECO:0000313" key="4">
    <source>
        <dbReference type="EMBL" id="MBM9461335.1"/>
    </source>
</evidence>
<keyword evidence="2" id="KW-0812">Transmembrane</keyword>
<dbReference type="InterPro" id="IPR057561">
    <property type="entry name" value="NADase_transloc"/>
</dbReference>
<feature type="compositionally biased region" description="Polar residues" evidence="1">
    <location>
        <begin position="58"/>
        <end position="69"/>
    </location>
</feature>
<dbReference type="AlphaFoldDB" id="A0A939BZR5"/>
<gene>
    <name evidence="4" type="ORF">JK386_15645</name>
</gene>
<dbReference type="Proteomes" id="UP000663791">
    <property type="component" value="Unassembled WGS sequence"/>
</dbReference>
<dbReference type="EMBL" id="JAERTX010000016">
    <property type="protein sequence ID" value="MBM9461335.1"/>
    <property type="molecule type" value="Genomic_DNA"/>
</dbReference>
<feature type="domain" description="NAD glycohydrolase translocation F5/8 type C" evidence="3">
    <location>
        <begin position="104"/>
        <end position="237"/>
    </location>
</feature>
<reference evidence="4" key="1">
    <citation type="submission" date="2021-01" db="EMBL/GenBank/DDBJ databases">
        <title>Novel species in genus Nocardioides.</title>
        <authorList>
            <person name="Zhang G."/>
        </authorList>
    </citation>
    <scope>NUCLEOTIDE SEQUENCE</scope>
    <source>
        <strain evidence="4">Zg-536</strain>
    </source>
</reference>
<comment type="caution">
    <text evidence="4">The sequence shown here is derived from an EMBL/GenBank/DDBJ whole genome shotgun (WGS) entry which is preliminary data.</text>
</comment>
<name>A0A939BZR5_9ACTN</name>
<dbReference type="Gene3D" id="2.60.120.260">
    <property type="entry name" value="Galactose-binding domain-like"/>
    <property type="match status" value="1"/>
</dbReference>
<organism evidence="4 5">
    <name type="scientific">Nocardioides faecalis</name>
    <dbReference type="NCBI Taxonomy" id="2803858"/>
    <lineage>
        <taxon>Bacteria</taxon>
        <taxon>Bacillati</taxon>
        <taxon>Actinomycetota</taxon>
        <taxon>Actinomycetes</taxon>
        <taxon>Propionibacteriales</taxon>
        <taxon>Nocardioidaceae</taxon>
        <taxon>Nocardioides</taxon>
    </lineage>
</organism>
<dbReference type="InterPro" id="IPR008979">
    <property type="entry name" value="Galactose-bd-like_sf"/>
</dbReference>
<dbReference type="NCBIfam" id="NF047619">
    <property type="entry name" value="NADase_discoid"/>
    <property type="match status" value="1"/>
</dbReference>
<keyword evidence="2" id="KW-1133">Transmembrane helix</keyword>
<evidence type="ECO:0000259" key="3">
    <source>
        <dbReference type="Pfam" id="PF25302"/>
    </source>
</evidence>
<feature type="region of interest" description="Disordered" evidence="1">
    <location>
        <begin position="49"/>
        <end position="83"/>
    </location>
</feature>
<dbReference type="Pfam" id="PF25302">
    <property type="entry name" value="NADase_transloc"/>
    <property type="match status" value="1"/>
</dbReference>
<evidence type="ECO:0000256" key="1">
    <source>
        <dbReference type="SAM" id="MobiDB-lite"/>
    </source>
</evidence>
<keyword evidence="2" id="KW-0472">Membrane</keyword>
<dbReference type="RefSeq" id="WP_205292655.1">
    <property type="nucleotide sequence ID" value="NZ_CP074406.1"/>
</dbReference>
<evidence type="ECO:0000313" key="5">
    <source>
        <dbReference type="Proteomes" id="UP000663791"/>
    </source>
</evidence>
<feature type="transmembrane region" description="Helical" evidence="2">
    <location>
        <begin position="20"/>
        <end position="43"/>
    </location>
</feature>
<evidence type="ECO:0000256" key="2">
    <source>
        <dbReference type="SAM" id="Phobius"/>
    </source>
</evidence>